<keyword evidence="5" id="KW-1185">Reference proteome</keyword>
<feature type="domain" description="Non-haem dioxygenase N-terminal" evidence="3">
    <location>
        <begin position="52"/>
        <end position="161"/>
    </location>
</feature>
<dbReference type="PANTHER" id="PTHR47991">
    <property type="entry name" value="OXOGLUTARATE/IRON-DEPENDENT DIOXYGENASE"/>
    <property type="match status" value="1"/>
</dbReference>
<dbReference type="EMBL" id="JBBPBK010000006">
    <property type="protein sequence ID" value="KAK9284064.1"/>
    <property type="molecule type" value="Genomic_DNA"/>
</dbReference>
<evidence type="ECO:0000256" key="1">
    <source>
        <dbReference type="ARBA" id="ARBA00022723"/>
    </source>
</evidence>
<evidence type="ECO:0000313" key="4">
    <source>
        <dbReference type="EMBL" id="KAK9284064.1"/>
    </source>
</evidence>
<dbReference type="AlphaFoldDB" id="A0AAP0WXL0"/>
<evidence type="ECO:0000259" key="3">
    <source>
        <dbReference type="Pfam" id="PF14226"/>
    </source>
</evidence>
<proteinExistence type="predicted"/>
<keyword evidence="1" id="KW-0479">Metal-binding</keyword>
<comment type="caution">
    <text evidence="4">The sequence shown here is derived from an EMBL/GenBank/DDBJ whole genome shotgun (WGS) entry which is preliminary data.</text>
</comment>
<dbReference type="InterPro" id="IPR027443">
    <property type="entry name" value="IPNS-like_sf"/>
</dbReference>
<accession>A0AAP0WXL0</accession>
<dbReference type="Pfam" id="PF14226">
    <property type="entry name" value="DIOX_N"/>
    <property type="match status" value="1"/>
</dbReference>
<keyword evidence="2" id="KW-0408">Iron</keyword>
<evidence type="ECO:0000313" key="5">
    <source>
        <dbReference type="Proteomes" id="UP001415857"/>
    </source>
</evidence>
<evidence type="ECO:0000256" key="2">
    <source>
        <dbReference type="ARBA" id="ARBA00023004"/>
    </source>
</evidence>
<dbReference type="InterPro" id="IPR026992">
    <property type="entry name" value="DIOX_N"/>
</dbReference>
<dbReference type="InterPro" id="IPR050295">
    <property type="entry name" value="Plant_2OG-oxidoreductases"/>
</dbReference>
<sequence>MGAVVPENLAWSLTVPSVKELAVQWPETLPRRYIRDDLDYSTTTPSDPSSHVPLIDMAKLANPESQEDELHKLHSACKDWGVFQIINHGVTDESLNNMTKQLEEFFNLPLQEKKRWAQKPGSLEGYGQAFVVSEEQKLEWNDMIFLKTLPTHERKLDFWPQHPPEFRKTLEIYSENMRQVSSLSVKVHGYGPWA</sequence>
<organism evidence="4 5">
    <name type="scientific">Liquidambar formosana</name>
    <name type="common">Formosan gum</name>
    <dbReference type="NCBI Taxonomy" id="63359"/>
    <lineage>
        <taxon>Eukaryota</taxon>
        <taxon>Viridiplantae</taxon>
        <taxon>Streptophyta</taxon>
        <taxon>Embryophyta</taxon>
        <taxon>Tracheophyta</taxon>
        <taxon>Spermatophyta</taxon>
        <taxon>Magnoliopsida</taxon>
        <taxon>eudicotyledons</taxon>
        <taxon>Gunneridae</taxon>
        <taxon>Pentapetalae</taxon>
        <taxon>Saxifragales</taxon>
        <taxon>Altingiaceae</taxon>
        <taxon>Liquidambar</taxon>
    </lineage>
</organism>
<protein>
    <recommendedName>
        <fullName evidence="3">Non-haem dioxygenase N-terminal domain-containing protein</fullName>
    </recommendedName>
</protein>
<name>A0AAP0WXL0_LIQFO</name>
<gene>
    <name evidence="4" type="ORF">L1049_012324</name>
</gene>
<dbReference type="GO" id="GO:0046872">
    <property type="term" value="F:metal ion binding"/>
    <property type="evidence" value="ECO:0007669"/>
    <property type="project" value="UniProtKB-KW"/>
</dbReference>
<reference evidence="4 5" key="1">
    <citation type="journal article" date="2024" name="Plant J.">
        <title>Genome sequences and population genomics reveal climatic adaptation and genomic divergence between two closely related sweetgum species.</title>
        <authorList>
            <person name="Xu W.Q."/>
            <person name="Ren C.Q."/>
            <person name="Zhang X.Y."/>
            <person name="Comes H.P."/>
            <person name="Liu X.H."/>
            <person name="Li Y.G."/>
            <person name="Kettle C.J."/>
            <person name="Jalonen R."/>
            <person name="Gaisberger H."/>
            <person name="Ma Y.Z."/>
            <person name="Qiu Y.X."/>
        </authorList>
    </citation>
    <scope>NUCLEOTIDE SEQUENCE [LARGE SCALE GENOMIC DNA]</scope>
    <source>
        <strain evidence="4">Hangzhou</strain>
    </source>
</reference>
<dbReference type="SUPFAM" id="SSF51197">
    <property type="entry name" value="Clavaminate synthase-like"/>
    <property type="match status" value="1"/>
</dbReference>
<dbReference type="Gene3D" id="2.60.120.330">
    <property type="entry name" value="B-lactam Antibiotic, Isopenicillin N Synthase, Chain"/>
    <property type="match status" value="1"/>
</dbReference>
<dbReference type="Proteomes" id="UP001415857">
    <property type="component" value="Unassembled WGS sequence"/>
</dbReference>